<dbReference type="AlphaFoldDB" id="A0A061DPY1"/>
<protein>
    <recommendedName>
        <fullName evidence="3">Reverse transcriptase zinc-binding domain-containing protein</fullName>
    </recommendedName>
</protein>
<dbReference type="EMBL" id="CM001879">
    <property type="protein sequence ID" value="EOX94482.1"/>
    <property type="molecule type" value="Genomic_DNA"/>
</dbReference>
<reference evidence="1 2" key="1">
    <citation type="journal article" date="2013" name="Genome Biol.">
        <title>The genome sequence of the most widely cultivated cacao type and its use to identify candidate genes regulating pod color.</title>
        <authorList>
            <person name="Motamayor J.C."/>
            <person name="Mockaitis K."/>
            <person name="Schmutz J."/>
            <person name="Haiminen N."/>
            <person name="Iii D.L."/>
            <person name="Cornejo O."/>
            <person name="Findley S.D."/>
            <person name="Zheng P."/>
            <person name="Utro F."/>
            <person name="Royaert S."/>
            <person name="Saski C."/>
            <person name="Jenkins J."/>
            <person name="Podicheti R."/>
            <person name="Zhao M."/>
            <person name="Scheffler B.E."/>
            <person name="Stack J.C."/>
            <person name="Feltus F.A."/>
            <person name="Mustiga G.M."/>
            <person name="Amores F."/>
            <person name="Phillips W."/>
            <person name="Marelli J.P."/>
            <person name="May G.D."/>
            <person name="Shapiro H."/>
            <person name="Ma J."/>
            <person name="Bustamante C.D."/>
            <person name="Schnell R.J."/>
            <person name="Main D."/>
            <person name="Gilbert D."/>
            <person name="Parida L."/>
            <person name="Kuhn D.N."/>
        </authorList>
    </citation>
    <scope>NUCLEOTIDE SEQUENCE [LARGE SCALE GENOMIC DNA]</scope>
    <source>
        <strain evidence="2">cv. Matina 1-6</strain>
    </source>
</reference>
<evidence type="ECO:0008006" key="3">
    <source>
        <dbReference type="Google" id="ProtNLM"/>
    </source>
</evidence>
<organism evidence="1 2">
    <name type="scientific">Theobroma cacao</name>
    <name type="common">Cacao</name>
    <name type="synonym">Cocoa</name>
    <dbReference type="NCBI Taxonomy" id="3641"/>
    <lineage>
        <taxon>Eukaryota</taxon>
        <taxon>Viridiplantae</taxon>
        <taxon>Streptophyta</taxon>
        <taxon>Embryophyta</taxon>
        <taxon>Tracheophyta</taxon>
        <taxon>Spermatophyta</taxon>
        <taxon>Magnoliopsida</taxon>
        <taxon>eudicotyledons</taxon>
        <taxon>Gunneridae</taxon>
        <taxon>Pentapetalae</taxon>
        <taxon>rosids</taxon>
        <taxon>malvids</taxon>
        <taxon>Malvales</taxon>
        <taxon>Malvaceae</taxon>
        <taxon>Byttnerioideae</taxon>
        <taxon>Theobroma</taxon>
    </lineage>
</organism>
<accession>A0A061DPY1</accession>
<sequence>MGMNVNNGHSTRFWVDNWLSCAPLIKQVTRELFEVEAELPIASYCNEFGNWDIEVLSQALPYDIVLMIMAVAIDPTTKERDAVFWKLKSTGEFLVKTAYDVQSTQSLFKSSYWKQIW</sequence>
<dbReference type="HOGENOM" id="CLU_2089172_0_0_1"/>
<evidence type="ECO:0000313" key="1">
    <source>
        <dbReference type="EMBL" id="EOX94482.1"/>
    </source>
</evidence>
<dbReference type="Gramene" id="EOX94482">
    <property type="protein sequence ID" value="EOX94482"/>
    <property type="gene ID" value="TCM_004079"/>
</dbReference>
<evidence type="ECO:0000313" key="2">
    <source>
        <dbReference type="Proteomes" id="UP000026915"/>
    </source>
</evidence>
<name>A0A061DPY1_THECC</name>
<dbReference type="OMA" id="ASYCNEF"/>
<gene>
    <name evidence="1" type="ORF">TCM_004079</name>
</gene>
<dbReference type="Proteomes" id="UP000026915">
    <property type="component" value="Chromosome 1"/>
</dbReference>
<keyword evidence="2" id="KW-1185">Reference proteome</keyword>
<proteinExistence type="predicted"/>
<dbReference type="InParanoid" id="A0A061DPY1"/>